<evidence type="ECO:0000313" key="2">
    <source>
        <dbReference type="Proteomes" id="UP000035301"/>
    </source>
</evidence>
<dbReference type="OrthoDB" id="30884at2157"/>
<dbReference type="Proteomes" id="UP000035301">
    <property type="component" value="Unassembled WGS sequence"/>
</dbReference>
<gene>
    <name evidence="1" type="ORF">SZ63_09315</name>
</gene>
<proteinExistence type="predicted"/>
<comment type="caution">
    <text evidence="1">The sequence shown here is derived from an EMBL/GenBank/DDBJ whole genome shotgun (WGS) entry which is preliminary data.</text>
</comment>
<organism evidence="1 2">
    <name type="scientific">Methanoculleus sediminis</name>
    <dbReference type="NCBI Taxonomy" id="1550566"/>
    <lineage>
        <taxon>Archaea</taxon>
        <taxon>Methanobacteriati</taxon>
        <taxon>Methanobacteriota</taxon>
        <taxon>Stenosarchaea group</taxon>
        <taxon>Methanomicrobia</taxon>
        <taxon>Methanomicrobiales</taxon>
        <taxon>Methanomicrobiaceae</taxon>
        <taxon>Methanoculleus</taxon>
    </lineage>
</organism>
<protein>
    <submittedName>
        <fullName evidence="1">Regulator of amino acid metabolism, contains ACT domain protein</fullName>
    </submittedName>
</protein>
<accession>A0A0H1R567</accession>
<dbReference type="RefSeq" id="WP_048184532.1">
    <property type="nucleotide sequence ID" value="NZ_JXOJ01000004.1"/>
</dbReference>
<dbReference type="InterPro" id="IPR014424">
    <property type="entry name" value="UCP004897_ACT"/>
</dbReference>
<dbReference type="AlphaFoldDB" id="A0A0H1R567"/>
<name>A0A0H1R567_9EURY</name>
<reference evidence="1 2" key="1">
    <citation type="journal article" date="2015" name="Int. J. Syst. Evol. Microbiol.">
        <title>Methanoculleus sediminis sp. nov., a methanogen from sediments near a submarine mud volcano.</title>
        <authorList>
            <person name="Chen S.C."/>
            <person name="Chen M.F."/>
            <person name="Lai M.C."/>
            <person name="Weng C.Y."/>
            <person name="Wu S.Y."/>
            <person name="Lin S."/>
            <person name="Yang T.F."/>
            <person name="Chen P.C."/>
        </authorList>
    </citation>
    <scope>NUCLEOTIDE SEQUENCE [LARGE SCALE GENOMIC DNA]</scope>
    <source>
        <strain evidence="1 2">S3Fa</strain>
    </source>
</reference>
<dbReference type="EMBL" id="JXOJ01000004">
    <property type="protein sequence ID" value="KLK87802.1"/>
    <property type="molecule type" value="Genomic_DNA"/>
</dbReference>
<dbReference type="PATRIC" id="fig|1550566.3.peg.2024"/>
<sequence length="167" mass="18785">MWADISREFADSPSQGRVVRFLLENGFGINEEGRIVCNGIEIPATHIGRAIETDRRVVDATARRILENPELREVFLRMRAAPDLTRVAEALGLSVITLYPKDAQQKGIVGAAVEVLVEHNLSIRQIFVTDPYLAEEPRLVMIVDEPRIPASVYEEMRALPQVKRLVI</sequence>
<dbReference type="STRING" id="1550566.SZ63_09315"/>
<evidence type="ECO:0000313" key="1">
    <source>
        <dbReference type="EMBL" id="KLK87802.1"/>
    </source>
</evidence>
<keyword evidence="2" id="KW-1185">Reference proteome</keyword>
<dbReference type="PIRSF" id="PIRSF004897">
    <property type="entry name" value="UCP004897_ACT"/>
    <property type="match status" value="1"/>
</dbReference>